<dbReference type="Proteomes" id="UP000321513">
    <property type="component" value="Unassembled WGS sequence"/>
</dbReference>
<sequence length="118" mass="13580">MEENSTFMENNDLIPHMKSLALVTNKMVMDGYDDDFKISDKGLRSLKTEKVYQPEDVNVVNFFRFEGQSDPNDNTICYVIETTDGLKGTLVDAYGPYADRKLSEFMQQVESFQKKTTK</sequence>
<name>A0A512BF99_9BACT</name>
<evidence type="ECO:0000313" key="1">
    <source>
        <dbReference type="EMBL" id="GEO10565.1"/>
    </source>
</evidence>
<protein>
    <recommendedName>
        <fullName evidence="3">Phosphoribosylpyrophosphate synthetase</fullName>
    </recommendedName>
</protein>
<organism evidence="1 2">
    <name type="scientific">Segetibacter aerophilus</name>
    <dbReference type="NCBI Taxonomy" id="670293"/>
    <lineage>
        <taxon>Bacteria</taxon>
        <taxon>Pseudomonadati</taxon>
        <taxon>Bacteroidota</taxon>
        <taxon>Chitinophagia</taxon>
        <taxon>Chitinophagales</taxon>
        <taxon>Chitinophagaceae</taxon>
        <taxon>Segetibacter</taxon>
    </lineage>
</organism>
<dbReference type="RefSeq" id="WP_147204676.1">
    <property type="nucleotide sequence ID" value="NZ_BJYT01000011.1"/>
</dbReference>
<accession>A0A512BF99</accession>
<dbReference type="EMBL" id="BJYT01000011">
    <property type="protein sequence ID" value="GEO10565.1"/>
    <property type="molecule type" value="Genomic_DNA"/>
</dbReference>
<reference evidence="1 2" key="1">
    <citation type="submission" date="2019-07" db="EMBL/GenBank/DDBJ databases">
        <title>Whole genome shotgun sequence of Segetibacter aerophilus NBRC 106135.</title>
        <authorList>
            <person name="Hosoyama A."/>
            <person name="Uohara A."/>
            <person name="Ohji S."/>
            <person name="Ichikawa N."/>
        </authorList>
    </citation>
    <scope>NUCLEOTIDE SEQUENCE [LARGE SCALE GENOMIC DNA]</scope>
    <source>
        <strain evidence="1 2">NBRC 106135</strain>
    </source>
</reference>
<evidence type="ECO:0008006" key="3">
    <source>
        <dbReference type="Google" id="ProtNLM"/>
    </source>
</evidence>
<proteinExistence type="predicted"/>
<evidence type="ECO:0000313" key="2">
    <source>
        <dbReference type="Proteomes" id="UP000321513"/>
    </source>
</evidence>
<dbReference type="OrthoDB" id="8418771at2"/>
<comment type="caution">
    <text evidence="1">The sequence shown here is derived from an EMBL/GenBank/DDBJ whole genome shotgun (WGS) entry which is preliminary data.</text>
</comment>
<gene>
    <name evidence="1" type="ORF">SAE01_30610</name>
</gene>
<dbReference type="AlphaFoldDB" id="A0A512BF99"/>
<keyword evidence="2" id="KW-1185">Reference proteome</keyword>